<comment type="caution">
    <text evidence="2">The sequence shown here is derived from an EMBL/GenBank/DDBJ whole genome shotgun (WGS) entry which is preliminary data.</text>
</comment>
<dbReference type="Gene3D" id="3.90.550.10">
    <property type="entry name" value="Spore Coat Polysaccharide Biosynthesis Protein SpsA, Chain A"/>
    <property type="match status" value="1"/>
</dbReference>
<dbReference type="EMBL" id="JSVU01000005">
    <property type="protein sequence ID" value="KJJ38203.1"/>
    <property type="molecule type" value="Genomic_DNA"/>
</dbReference>
<dbReference type="RefSeq" id="WP_045080582.1">
    <property type="nucleotide sequence ID" value="NZ_JSVU01000005.1"/>
</dbReference>
<dbReference type="Pfam" id="PF00535">
    <property type="entry name" value="Glycos_transf_2"/>
    <property type="match status" value="1"/>
</dbReference>
<dbReference type="InterPro" id="IPR029044">
    <property type="entry name" value="Nucleotide-diphossugar_trans"/>
</dbReference>
<accession>A0ABR5DHF7</accession>
<proteinExistence type="predicted"/>
<dbReference type="Proteomes" id="UP000033497">
    <property type="component" value="Unassembled WGS sequence"/>
</dbReference>
<evidence type="ECO:0000313" key="3">
    <source>
        <dbReference type="Proteomes" id="UP000033497"/>
    </source>
</evidence>
<name>A0ABR5DHF7_9FLAO</name>
<evidence type="ECO:0000259" key="1">
    <source>
        <dbReference type="Pfam" id="PF00535"/>
    </source>
</evidence>
<gene>
    <name evidence="2" type="ORF">MB09_09025</name>
</gene>
<organism evidence="2 3">
    <name type="scientific">Aequorivita vladivostokensis</name>
    <dbReference type="NCBI Taxonomy" id="171194"/>
    <lineage>
        <taxon>Bacteria</taxon>
        <taxon>Pseudomonadati</taxon>
        <taxon>Bacteroidota</taxon>
        <taxon>Flavobacteriia</taxon>
        <taxon>Flavobacteriales</taxon>
        <taxon>Flavobacteriaceae</taxon>
        <taxon>Aequorivita</taxon>
    </lineage>
</organism>
<protein>
    <recommendedName>
        <fullName evidence="1">Glycosyltransferase 2-like domain-containing protein</fullName>
    </recommendedName>
</protein>
<reference evidence="2 3" key="1">
    <citation type="submission" date="2014-10" db="EMBL/GenBank/DDBJ databases">
        <title>Genome sequencing of Vitellibacter vladivostokensis KMM 3516.</title>
        <authorList>
            <person name="Thevarajoo S."/>
            <person name="Selvaratnam C."/>
            <person name="Goh K.M."/>
            <person name="Chong C.S."/>
        </authorList>
    </citation>
    <scope>NUCLEOTIDE SEQUENCE [LARGE SCALE GENOMIC DNA]</scope>
    <source>
        <strain evidence="2 3">KMM 3516</strain>
    </source>
</reference>
<evidence type="ECO:0000313" key="2">
    <source>
        <dbReference type="EMBL" id="KJJ38203.1"/>
    </source>
</evidence>
<dbReference type="CDD" id="cd06433">
    <property type="entry name" value="GT_2_WfgS_like"/>
    <property type="match status" value="1"/>
</dbReference>
<feature type="domain" description="Glycosyltransferase 2-like" evidence="1">
    <location>
        <begin position="4"/>
        <end position="122"/>
    </location>
</feature>
<keyword evidence="3" id="KW-1185">Reference proteome</keyword>
<dbReference type="SUPFAM" id="SSF53448">
    <property type="entry name" value="Nucleotide-diphospho-sugar transferases"/>
    <property type="match status" value="1"/>
</dbReference>
<dbReference type="PANTHER" id="PTHR22916">
    <property type="entry name" value="GLYCOSYLTRANSFERASE"/>
    <property type="match status" value="1"/>
</dbReference>
<sequence length="279" mass="31827">MLISIITINYNDLEGLKKTMTSVLGQTYSTIEYIVIDGGSNDGSKEYIETRQDSLVYWVSEPDTGIYNAMNKGIDKATGEYLLFLNSGDWLADENVIKGIKPSLEGCDLLYGNMIKVLSNGKLHVDKGPKGKPITLNTFFKGTLNHPVTFISTRLFDKHGKYDESIRIVSDWKWFLIALGLNDANIKYADINISYFDMGGISNINKTTMKNERKQVLQEILPVSIYDDYIYLSNIERRLNSKNIKLLTELEQSALQKKIIFHFMKLLKITKRLVSTKRK</sequence>
<dbReference type="InterPro" id="IPR001173">
    <property type="entry name" value="Glyco_trans_2-like"/>
</dbReference>
<dbReference type="PANTHER" id="PTHR22916:SF67">
    <property type="entry name" value="COLANIC ACID BIOSYNTHESIS GLYCOSYL TRANSFERASE WCAE-RELATED"/>
    <property type="match status" value="1"/>
</dbReference>